<dbReference type="GO" id="GO:0008270">
    <property type="term" value="F:zinc ion binding"/>
    <property type="evidence" value="ECO:0007669"/>
    <property type="project" value="UniProtKB-KW"/>
</dbReference>
<organism evidence="8 9">
    <name type="scientific">Daphnia pulex</name>
    <name type="common">Water flea</name>
    <dbReference type="NCBI Taxonomy" id="6669"/>
    <lineage>
        <taxon>Eukaryota</taxon>
        <taxon>Metazoa</taxon>
        <taxon>Ecdysozoa</taxon>
        <taxon>Arthropoda</taxon>
        <taxon>Crustacea</taxon>
        <taxon>Branchiopoda</taxon>
        <taxon>Diplostraca</taxon>
        <taxon>Cladocera</taxon>
        <taxon>Anomopoda</taxon>
        <taxon>Daphniidae</taxon>
        <taxon>Daphnia</taxon>
    </lineage>
</organism>
<evidence type="ECO:0000259" key="7">
    <source>
        <dbReference type="PROSITE" id="PS50950"/>
    </source>
</evidence>
<name>E9HFX5_DAPPU</name>
<dbReference type="InterPro" id="IPR026516">
    <property type="entry name" value="THAP1/10"/>
</dbReference>
<reference evidence="8 9" key="1">
    <citation type="journal article" date="2011" name="Science">
        <title>The ecoresponsive genome of Daphnia pulex.</title>
        <authorList>
            <person name="Colbourne J.K."/>
            <person name="Pfrender M.E."/>
            <person name="Gilbert D."/>
            <person name="Thomas W.K."/>
            <person name="Tucker A."/>
            <person name="Oakley T.H."/>
            <person name="Tokishita S."/>
            <person name="Aerts A."/>
            <person name="Arnold G.J."/>
            <person name="Basu M.K."/>
            <person name="Bauer D.J."/>
            <person name="Caceres C.E."/>
            <person name="Carmel L."/>
            <person name="Casola C."/>
            <person name="Choi J.H."/>
            <person name="Detter J.C."/>
            <person name="Dong Q."/>
            <person name="Dusheyko S."/>
            <person name="Eads B.D."/>
            <person name="Frohlich T."/>
            <person name="Geiler-Samerotte K.A."/>
            <person name="Gerlach D."/>
            <person name="Hatcher P."/>
            <person name="Jogdeo S."/>
            <person name="Krijgsveld J."/>
            <person name="Kriventseva E.V."/>
            <person name="Kultz D."/>
            <person name="Laforsch C."/>
            <person name="Lindquist E."/>
            <person name="Lopez J."/>
            <person name="Manak J.R."/>
            <person name="Muller J."/>
            <person name="Pangilinan J."/>
            <person name="Patwardhan R.P."/>
            <person name="Pitluck S."/>
            <person name="Pritham E.J."/>
            <person name="Rechtsteiner A."/>
            <person name="Rho M."/>
            <person name="Rogozin I.B."/>
            <person name="Sakarya O."/>
            <person name="Salamov A."/>
            <person name="Schaack S."/>
            <person name="Shapiro H."/>
            <person name="Shiga Y."/>
            <person name="Skalitzky C."/>
            <person name="Smith Z."/>
            <person name="Souvorov A."/>
            <person name="Sung W."/>
            <person name="Tang Z."/>
            <person name="Tsuchiya D."/>
            <person name="Tu H."/>
            <person name="Vos H."/>
            <person name="Wang M."/>
            <person name="Wolf Y.I."/>
            <person name="Yamagata H."/>
            <person name="Yamada T."/>
            <person name="Ye Y."/>
            <person name="Shaw J.R."/>
            <person name="Andrews J."/>
            <person name="Crease T.J."/>
            <person name="Tang H."/>
            <person name="Lucas S.M."/>
            <person name="Robertson H.M."/>
            <person name="Bork P."/>
            <person name="Koonin E.V."/>
            <person name="Zdobnov E.M."/>
            <person name="Grigoriev I.V."/>
            <person name="Lynch M."/>
            <person name="Boore J.L."/>
        </authorList>
    </citation>
    <scope>NUCLEOTIDE SEQUENCE [LARGE SCALE GENOMIC DNA]</scope>
</reference>
<sequence>MAPNCSAVKCQSKRSDKSVSFHTFPSDALRLAIWLKYCVPGFKPSKHSVLCSLHFDPSLMTWTPRRKSNRLRNSKLNPIDLDANPEAAEPLDDLEIVNFDTPVKVTESHSQHNTSPSVSSHSVRRQLITESTTPIKRARLDKNCETPETPPRK</sequence>
<dbReference type="SMART" id="SM00980">
    <property type="entry name" value="THAP"/>
    <property type="match status" value="1"/>
</dbReference>
<dbReference type="InParanoid" id="E9HFX5"/>
<evidence type="ECO:0000256" key="2">
    <source>
        <dbReference type="ARBA" id="ARBA00022771"/>
    </source>
</evidence>
<gene>
    <name evidence="8" type="ORF">DAPPUDRAFT_329187</name>
</gene>
<keyword evidence="9" id="KW-1185">Reference proteome</keyword>
<evidence type="ECO:0000256" key="5">
    <source>
        <dbReference type="PROSITE-ProRule" id="PRU00309"/>
    </source>
</evidence>
<feature type="region of interest" description="Disordered" evidence="6">
    <location>
        <begin position="102"/>
        <end position="153"/>
    </location>
</feature>
<proteinExistence type="predicted"/>
<keyword evidence="3" id="KW-0862">Zinc</keyword>
<dbReference type="HOGENOM" id="CLU_1715084_0_0_1"/>
<feature type="compositionally biased region" description="Polar residues" evidence="6">
    <location>
        <begin position="111"/>
        <end position="121"/>
    </location>
</feature>
<feature type="compositionally biased region" description="Basic and acidic residues" evidence="6">
    <location>
        <begin position="138"/>
        <end position="153"/>
    </location>
</feature>
<dbReference type="AlphaFoldDB" id="E9HFX5"/>
<dbReference type="OrthoDB" id="7312725at2759"/>
<dbReference type="GO" id="GO:0043565">
    <property type="term" value="F:sequence-specific DNA binding"/>
    <property type="evidence" value="ECO:0007669"/>
    <property type="project" value="InterPro"/>
</dbReference>
<accession>E9HFX5</accession>
<evidence type="ECO:0000313" key="8">
    <source>
        <dbReference type="EMBL" id="EFX69356.1"/>
    </source>
</evidence>
<evidence type="ECO:0000256" key="6">
    <source>
        <dbReference type="SAM" id="MobiDB-lite"/>
    </source>
</evidence>
<keyword evidence="2 5" id="KW-0863">Zinc-finger</keyword>
<dbReference type="InterPro" id="IPR006612">
    <property type="entry name" value="THAP_Znf"/>
</dbReference>
<evidence type="ECO:0000313" key="9">
    <source>
        <dbReference type="Proteomes" id="UP000000305"/>
    </source>
</evidence>
<dbReference type="PROSITE" id="PS50950">
    <property type="entry name" value="ZF_THAP"/>
    <property type="match status" value="1"/>
</dbReference>
<dbReference type="PANTHER" id="PTHR46600:SF11">
    <property type="entry name" value="THAP DOMAIN-CONTAINING PROTEIN 10"/>
    <property type="match status" value="1"/>
</dbReference>
<feature type="domain" description="THAP-type" evidence="7">
    <location>
        <begin position="1"/>
        <end position="80"/>
    </location>
</feature>
<evidence type="ECO:0000256" key="3">
    <source>
        <dbReference type="ARBA" id="ARBA00022833"/>
    </source>
</evidence>
<evidence type="ECO:0000256" key="1">
    <source>
        <dbReference type="ARBA" id="ARBA00022723"/>
    </source>
</evidence>
<dbReference type="KEGG" id="dpx:DAPPUDRAFT_329187"/>
<dbReference type="SUPFAM" id="SSF57716">
    <property type="entry name" value="Glucocorticoid receptor-like (DNA-binding domain)"/>
    <property type="match status" value="1"/>
</dbReference>
<keyword evidence="1" id="KW-0479">Metal-binding</keyword>
<dbReference type="PANTHER" id="PTHR46600">
    <property type="entry name" value="THAP DOMAIN-CONTAINING"/>
    <property type="match status" value="1"/>
</dbReference>
<keyword evidence="4 5" id="KW-0238">DNA-binding</keyword>
<dbReference type="Pfam" id="PF05485">
    <property type="entry name" value="THAP"/>
    <property type="match status" value="1"/>
</dbReference>
<protein>
    <recommendedName>
        <fullName evidence="7">THAP-type domain-containing protein</fullName>
    </recommendedName>
</protein>
<dbReference type="EMBL" id="GL732638">
    <property type="protein sequence ID" value="EFX69356.1"/>
    <property type="molecule type" value="Genomic_DNA"/>
</dbReference>
<dbReference type="Proteomes" id="UP000000305">
    <property type="component" value="Unassembled WGS sequence"/>
</dbReference>
<evidence type="ECO:0000256" key="4">
    <source>
        <dbReference type="ARBA" id="ARBA00023125"/>
    </source>
</evidence>
<feature type="region of interest" description="Disordered" evidence="6">
    <location>
        <begin position="66"/>
        <end position="87"/>
    </location>
</feature>